<accession>A0A023C0B8</accession>
<dbReference type="Gene3D" id="3.30.70.100">
    <property type="match status" value="1"/>
</dbReference>
<dbReference type="eggNOG" id="ENOG5033AN3">
    <property type="taxonomic scope" value="Bacteria"/>
</dbReference>
<proteinExistence type="predicted"/>
<gene>
    <name evidence="1" type="ORF">ATO12_02320</name>
</gene>
<comment type="caution">
    <text evidence="1">The sequence shown here is derived from an EMBL/GenBank/DDBJ whole genome shotgun (WGS) entry which is preliminary data.</text>
</comment>
<dbReference type="Proteomes" id="UP000023541">
    <property type="component" value="Unassembled WGS sequence"/>
</dbReference>
<evidence type="ECO:0000313" key="1">
    <source>
        <dbReference type="EMBL" id="EZH75644.1"/>
    </source>
</evidence>
<dbReference type="EMBL" id="AQRA01000001">
    <property type="protein sequence ID" value="EZH75644.1"/>
    <property type="molecule type" value="Genomic_DNA"/>
</dbReference>
<evidence type="ECO:0000313" key="2">
    <source>
        <dbReference type="Proteomes" id="UP000023541"/>
    </source>
</evidence>
<evidence type="ECO:0008006" key="3">
    <source>
        <dbReference type="Google" id="ProtNLM"/>
    </source>
</evidence>
<dbReference type="AlphaFoldDB" id="A0A023C0B8"/>
<protein>
    <recommendedName>
        <fullName evidence="3">ABM domain-containing protein</fullName>
    </recommendedName>
</protein>
<dbReference type="InterPro" id="IPR011008">
    <property type="entry name" value="Dimeric_a/b-barrel"/>
</dbReference>
<dbReference type="STRING" id="1317122.ATO12_02320"/>
<reference evidence="1 2" key="1">
    <citation type="submission" date="2014-04" db="EMBL/GenBank/DDBJ databases">
        <title>Aquimarina sp. 22II-S11-z7 Genome Sequencing.</title>
        <authorList>
            <person name="Lai Q."/>
        </authorList>
    </citation>
    <scope>NUCLEOTIDE SEQUENCE [LARGE SCALE GENOMIC DNA]</scope>
    <source>
        <strain evidence="1 2">22II-S11-z7</strain>
    </source>
</reference>
<keyword evidence="2" id="KW-1185">Reference proteome</keyword>
<sequence>MKARSKVVEVVLFEVNPGYSQKEAEKALASLNDVLKLYYGFIERTTAKNGDGKYIDIVYWSDMKSAKDAATGIMKNDIATSAFSIIKQESVQMHHFDTFNHFEE</sequence>
<name>A0A023C0B8_9FLAO</name>
<organism evidence="1 2">
    <name type="scientific">Aquimarina atlantica</name>
    <dbReference type="NCBI Taxonomy" id="1317122"/>
    <lineage>
        <taxon>Bacteria</taxon>
        <taxon>Pseudomonadati</taxon>
        <taxon>Bacteroidota</taxon>
        <taxon>Flavobacteriia</taxon>
        <taxon>Flavobacteriales</taxon>
        <taxon>Flavobacteriaceae</taxon>
        <taxon>Aquimarina</taxon>
    </lineage>
</organism>
<dbReference type="SUPFAM" id="SSF54909">
    <property type="entry name" value="Dimeric alpha+beta barrel"/>
    <property type="match status" value="1"/>
</dbReference>